<evidence type="ECO:0000313" key="1">
    <source>
        <dbReference type="EMBL" id="WEW57635.1"/>
    </source>
</evidence>
<name>A0AAF0DH42_9EURO</name>
<dbReference type="Proteomes" id="UP001219355">
    <property type="component" value="Chromosome 2"/>
</dbReference>
<proteinExistence type="predicted"/>
<protein>
    <submittedName>
        <fullName evidence="1">Uncharacterized protein</fullName>
    </submittedName>
</protein>
<dbReference type="AlphaFoldDB" id="A0AAF0DH42"/>
<keyword evidence="2" id="KW-1185">Reference proteome</keyword>
<sequence length="63" mass="7079">MTACMSAARQLRKALETLNKAGIVNYGGLKCEKLYEEHSSSEYSNKDAKYKAHGWPLRQAMSL</sequence>
<evidence type="ECO:0000313" key="2">
    <source>
        <dbReference type="Proteomes" id="UP001219355"/>
    </source>
</evidence>
<gene>
    <name evidence="1" type="ORF">PRK78_003102</name>
</gene>
<organism evidence="1 2">
    <name type="scientific">Emydomyces testavorans</name>
    <dbReference type="NCBI Taxonomy" id="2070801"/>
    <lineage>
        <taxon>Eukaryota</taxon>
        <taxon>Fungi</taxon>
        <taxon>Dikarya</taxon>
        <taxon>Ascomycota</taxon>
        <taxon>Pezizomycotina</taxon>
        <taxon>Eurotiomycetes</taxon>
        <taxon>Eurotiomycetidae</taxon>
        <taxon>Onygenales</taxon>
        <taxon>Nannizziopsiaceae</taxon>
        <taxon>Emydomyces</taxon>
    </lineage>
</organism>
<dbReference type="EMBL" id="CP120628">
    <property type="protein sequence ID" value="WEW57635.1"/>
    <property type="molecule type" value="Genomic_DNA"/>
</dbReference>
<reference evidence="1" key="1">
    <citation type="submission" date="2023-03" db="EMBL/GenBank/DDBJ databases">
        <title>Emydomyces testavorans Genome Sequence.</title>
        <authorList>
            <person name="Hoyer L."/>
        </authorList>
    </citation>
    <scope>NUCLEOTIDE SEQUENCE</scope>
    <source>
        <strain evidence="1">16-2883</strain>
    </source>
</reference>
<accession>A0AAF0DH42</accession>